<proteinExistence type="inferred from homology"/>
<dbReference type="InterPro" id="IPR014237">
    <property type="entry name" value="Anti-sigma_F_ant"/>
</dbReference>
<dbReference type="Gene3D" id="3.30.750.24">
    <property type="entry name" value="STAS domain"/>
    <property type="match status" value="1"/>
</dbReference>
<evidence type="ECO:0000259" key="7">
    <source>
        <dbReference type="PROSITE" id="PS50801"/>
    </source>
</evidence>
<dbReference type="InterPro" id="IPR036513">
    <property type="entry name" value="STAS_dom_sf"/>
</dbReference>
<dbReference type="GO" id="GO:0045152">
    <property type="term" value="F:antisigma factor binding"/>
    <property type="evidence" value="ECO:0007669"/>
    <property type="project" value="InterPro"/>
</dbReference>
<accession>A0A9D9H3U3</accession>
<dbReference type="InterPro" id="IPR002645">
    <property type="entry name" value="STAS_dom"/>
</dbReference>
<dbReference type="PROSITE" id="PS50801">
    <property type="entry name" value="STAS"/>
    <property type="match status" value="1"/>
</dbReference>
<organism evidence="8 9">
    <name type="scientific">Candidatus Fimicola merdigallinarum</name>
    <dbReference type="NCBI Taxonomy" id="2840819"/>
    <lineage>
        <taxon>Bacteria</taxon>
        <taxon>Bacillati</taxon>
        <taxon>Bacillota</taxon>
        <taxon>Clostridia</taxon>
        <taxon>Lachnospirales</taxon>
        <taxon>Lachnospiraceae</taxon>
        <taxon>Lachnospiraceae incertae sedis</taxon>
        <taxon>Candidatus Fimicola</taxon>
    </lineage>
</organism>
<dbReference type="GO" id="GO:0043856">
    <property type="term" value="F:anti-sigma factor antagonist activity"/>
    <property type="evidence" value="ECO:0007669"/>
    <property type="project" value="InterPro"/>
</dbReference>
<name>A0A9D9H3U3_9FIRM</name>
<dbReference type="InterPro" id="IPR003658">
    <property type="entry name" value="Anti-sigma_ant"/>
</dbReference>
<dbReference type="Pfam" id="PF01740">
    <property type="entry name" value="STAS"/>
    <property type="match status" value="1"/>
</dbReference>
<evidence type="ECO:0000256" key="6">
    <source>
        <dbReference type="RuleBase" id="RU003749"/>
    </source>
</evidence>
<comment type="function">
    <text evidence="1">In the phosphorylated form it could act as an anti-anti-sigma factor that counteracts SpoIIAB and thus releases sigma f from inhibition.</text>
</comment>
<keyword evidence="5" id="KW-0749">Sporulation</keyword>
<evidence type="ECO:0000256" key="4">
    <source>
        <dbReference type="ARBA" id="ARBA00022553"/>
    </source>
</evidence>
<keyword evidence="4" id="KW-0597">Phosphoprotein</keyword>
<comment type="similarity">
    <text evidence="2 6">Belongs to the anti-sigma-factor antagonist family.</text>
</comment>
<evidence type="ECO:0000256" key="1">
    <source>
        <dbReference type="ARBA" id="ARBA00001976"/>
    </source>
</evidence>
<dbReference type="NCBIfam" id="TIGR00377">
    <property type="entry name" value="ant_ant_sig"/>
    <property type="match status" value="1"/>
</dbReference>
<dbReference type="GO" id="GO:0030435">
    <property type="term" value="P:sporulation resulting in formation of a cellular spore"/>
    <property type="evidence" value="ECO:0007669"/>
    <property type="project" value="UniProtKB-KW"/>
</dbReference>
<dbReference type="SUPFAM" id="SSF52091">
    <property type="entry name" value="SpoIIaa-like"/>
    <property type="match status" value="1"/>
</dbReference>
<comment type="caution">
    <text evidence="8">The sequence shown here is derived from an EMBL/GenBank/DDBJ whole genome shotgun (WGS) entry which is preliminary data.</text>
</comment>
<reference evidence="8" key="2">
    <citation type="journal article" date="2021" name="PeerJ">
        <title>Extensive microbial diversity within the chicken gut microbiome revealed by metagenomics and culture.</title>
        <authorList>
            <person name="Gilroy R."/>
            <person name="Ravi A."/>
            <person name="Getino M."/>
            <person name="Pursley I."/>
            <person name="Horton D.L."/>
            <person name="Alikhan N.F."/>
            <person name="Baker D."/>
            <person name="Gharbi K."/>
            <person name="Hall N."/>
            <person name="Watson M."/>
            <person name="Adriaenssens E.M."/>
            <person name="Foster-Nyarko E."/>
            <person name="Jarju S."/>
            <person name="Secka A."/>
            <person name="Antonio M."/>
            <person name="Oren A."/>
            <person name="Chaudhuri R.R."/>
            <person name="La Ragione R."/>
            <person name="Hildebrand F."/>
            <person name="Pallen M.J."/>
        </authorList>
    </citation>
    <scope>NUCLEOTIDE SEQUENCE</scope>
    <source>
        <strain evidence="8">F6-4510</strain>
    </source>
</reference>
<reference evidence="8" key="1">
    <citation type="submission" date="2020-10" db="EMBL/GenBank/DDBJ databases">
        <authorList>
            <person name="Gilroy R."/>
        </authorList>
    </citation>
    <scope>NUCLEOTIDE SEQUENCE</scope>
    <source>
        <strain evidence="8">F6-4510</strain>
    </source>
</reference>
<dbReference type="PANTHER" id="PTHR33495">
    <property type="entry name" value="ANTI-SIGMA FACTOR ANTAGONIST TM_1081-RELATED-RELATED"/>
    <property type="match status" value="1"/>
</dbReference>
<evidence type="ECO:0000313" key="9">
    <source>
        <dbReference type="Proteomes" id="UP000823611"/>
    </source>
</evidence>
<sequence>MNLDFDIKNNILIVSVNGEIDHHTSEEIRGEIEDKFYRMNAKNLIFDFSKTSFMDSSGIGMIIGRYKYVKNFGGKVCVARVNEKFDRIFKMSGLYKIINGYETIDEAIDGILGVVK</sequence>
<dbReference type="PANTHER" id="PTHR33495:SF2">
    <property type="entry name" value="ANTI-SIGMA FACTOR ANTAGONIST TM_1081-RELATED"/>
    <property type="match status" value="1"/>
</dbReference>
<dbReference type="NCBIfam" id="TIGR02886">
    <property type="entry name" value="spore_II_AA"/>
    <property type="match status" value="1"/>
</dbReference>
<feature type="domain" description="STAS" evidence="7">
    <location>
        <begin position="1"/>
        <end position="111"/>
    </location>
</feature>
<protein>
    <recommendedName>
        <fullName evidence="3 6">Anti-sigma F factor antagonist</fullName>
    </recommendedName>
    <alternativeName>
        <fullName evidence="6">Stage II sporulation protein</fullName>
    </alternativeName>
</protein>
<evidence type="ECO:0000256" key="3">
    <source>
        <dbReference type="ARBA" id="ARBA00020784"/>
    </source>
</evidence>
<evidence type="ECO:0000256" key="5">
    <source>
        <dbReference type="ARBA" id="ARBA00022969"/>
    </source>
</evidence>
<dbReference type="AlphaFoldDB" id="A0A9D9H3U3"/>
<dbReference type="CDD" id="cd07043">
    <property type="entry name" value="STAS_anti-anti-sigma_factors"/>
    <property type="match status" value="1"/>
</dbReference>
<evidence type="ECO:0000256" key="2">
    <source>
        <dbReference type="ARBA" id="ARBA00009013"/>
    </source>
</evidence>
<dbReference type="EMBL" id="JADIMX010000119">
    <property type="protein sequence ID" value="MBO8434929.1"/>
    <property type="molecule type" value="Genomic_DNA"/>
</dbReference>
<evidence type="ECO:0000313" key="8">
    <source>
        <dbReference type="EMBL" id="MBO8434929.1"/>
    </source>
</evidence>
<dbReference type="Proteomes" id="UP000823611">
    <property type="component" value="Unassembled WGS sequence"/>
</dbReference>
<gene>
    <name evidence="8" type="primary">spoIIAA</name>
    <name evidence="8" type="ORF">IAC55_06385</name>
</gene>